<protein>
    <submittedName>
        <fullName evidence="1">Uncharacterized protein</fullName>
    </submittedName>
</protein>
<keyword evidence="2" id="KW-1185">Reference proteome</keyword>
<reference evidence="2" key="1">
    <citation type="journal article" date="2023" name="Front. Plant Sci.">
        <title>Chromosomal-level genome assembly of Melastoma candidum provides insights into trichome evolution.</title>
        <authorList>
            <person name="Zhong Y."/>
            <person name="Wu W."/>
            <person name="Sun C."/>
            <person name="Zou P."/>
            <person name="Liu Y."/>
            <person name="Dai S."/>
            <person name="Zhou R."/>
        </authorList>
    </citation>
    <scope>NUCLEOTIDE SEQUENCE [LARGE SCALE GENOMIC DNA]</scope>
</reference>
<evidence type="ECO:0000313" key="2">
    <source>
        <dbReference type="Proteomes" id="UP001057402"/>
    </source>
</evidence>
<dbReference type="Proteomes" id="UP001057402">
    <property type="component" value="Chromosome 7"/>
</dbReference>
<accession>A0ACB9NZW3</accession>
<evidence type="ECO:0000313" key="1">
    <source>
        <dbReference type="EMBL" id="KAI4341842.1"/>
    </source>
</evidence>
<comment type="caution">
    <text evidence="1">The sequence shown here is derived from an EMBL/GenBank/DDBJ whole genome shotgun (WGS) entry which is preliminary data.</text>
</comment>
<sequence length="541" mass="58619">MKLDEDLGPDREDEFQTDDEENQAERDGEFGDEEDDDDLGHGVDDMSRISSGVQHDSSGPSWPQSYRQSMDMLTGVTPPPMSFLVGSSSAKASSFLSSAYRRSQLPEQDFSLTKPLVISVEPEKHVNAASQQPSLQFSKLSTNELLPPQADCSLSQATLNGINVLCGIGILAVPSAIYEAGWLSLLLLAVFSLVCCYTGVLLKRCLDSSPGLKTYPDIGQAAFGVYGRLIVAIILYIELYASCVEYTIMIGDNLATLFPNAYANVAGLGLGPHQLFAIAATLVALPTCWLRNLTLLSYISVSGVVSSILIVFCLLWVGVVNDVGFHPGGTAIKIASLPFAAGIYGFCYAGHSVFPNIYTSMRRPSQFPVVVILSFGFCLFMYLGVAVCGYLMFGDNIKSQFTLNMPTQFMATKLAIWTTVINPLSKFALTINPVALCLEELLPPSHQQSYGIVIMIRTTLVMSTLAVALAVPFFGFMMAMMGSLLAMLVALIIPCACYLRLRKGRLSKHEIGKCWLTIAVGVLCSLIGTYSAISRLRDKAV</sequence>
<dbReference type="EMBL" id="CM042886">
    <property type="protein sequence ID" value="KAI4341842.1"/>
    <property type="molecule type" value="Genomic_DNA"/>
</dbReference>
<name>A0ACB9NZW3_9MYRT</name>
<gene>
    <name evidence="1" type="ORF">MLD38_026517</name>
</gene>
<proteinExistence type="predicted"/>
<organism evidence="1 2">
    <name type="scientific">Melastoma candidum</name>
    <dbReference type="NCBI Taxonomy" id="119954"/>
    <lineage>
        <taxon>Eukaryota</taxon>
        <taxon>Viridiplantae</taxon>
        <taxon>Streptophyta</taxon>
        <taxon>Embryophyta</taxon>
        <taxon>Tracheophyta</taxon>
        <taxon>Spermatophyta</taxon>
        <taxon>Magnoliopsida</taxon>
        <taxon>eudicotyledons</taxon>
        <taxon>Gunneridae</taxon>
        <taxon>Pentapetalae</taxon>
        <taxon>rosids</taxon>
        <taxon>malvids</taxon>
        <taxon>Myrtales</taxon>
        <taxon>Melastomataceae</taxon>
        <taxon>Melastomatoideae</taxon>
        <taxon>Melastomateae</taxon>
        <taxon>Melastoma</taxon>
    </lineage>
</organism>